<dbReference type="Proteomes" id="UP000032737">
    <property type="component" value="Chromosome"/>
</dbReference>
<dbReference type="HOGENOM" id="CLU_2821175_0_0_14"/>
<accession>U4KPQ3</accession>
<dbReference type="RefSeq" id="WP_030005292.1">
    <property type="nucleotide sequence ID" value="NC_022549.1"/>
</dbReference>
<dbReference type="AlphaFoldDB" id="U4KPQ3"/>
<dbReference type="KEGG" id="abra:BN85314110"/>
<sequence>MRGRQKIGTGQRRSQLFDEYMIDGKDMHIDFQTITNMAINGKDTSVRRLLSYVNENRAHFYIGLYY</sequence>
<protein>
    <submittedName>
        <fullName evidence="1">Uncharacterized protein</fullName>
    </submittedName>
</protein>
<name>U4KPQ3_9MOLU</name>
<reference evidence="1 2" key="1">
    <citation type="journal article" date="2013" name="J. Mol. Microbiol. Biotechnol.">
        <title>Analysis of the Complete Genomes of Acholeplasma brassicae , A. palmae and A. laidlawii and Their Comparison to the Obligate Parasites from ' Candidatus Phytoplasma'.</title>
        <authorList>
            <person name="Kube M."/>
            <person name="Siewert C."/>
            <person name="Migdoll A.M."/>
            <person name="Duduk B."/>
            <person name="Holz S."/>
            <person name="Rabus R."/>
            <person name="Seemuller E."/>
            <person name="Mitrovic J."/>
            <person name="Muller I."/>
            <person name="Buttner C."/>
            <person name="Reinhardt R."/>
        </authorList>
    </citation>
    <scope>NUCLEOTIDE SEQUENCE [LARGE SCALE GENOMIC DNA]</scope>
    <source>
        <strain evidence="2">0502</strain>
    </source>
</reference>
<evidence type="ECO:0000313" key="2">
    <source>
        <dbReference type="Proteomes" id="UP000032737"/>
    </source>
</evidence>
<organism evidence="1 2">
    <name type="scientific">Acholeplasma brassicae</name>
    <dbReference type="NCBI Taxonomy" id="61635"/>
    <lineage>
        <taxon>Bacteria</taxon>
        <taxon>Bacillati</taxon>
        <taxon>Mycoplasmatota</taxon>
        <taxon>Mollicutes</taxon>
        <taxon>Acholeplasmatales</taxon>
        <taxon>Acholeplasmataceae</taxon>
        <taxon>Acholeplasma</taxon>
    </lineage>
</organism>
<evidence type="ECO:0000313" key="1">
    <source>
        <dbReference type="EMBL" id="CCV66432.1"/>
    </source>
</evidence>
<dbReference type="EMBL" id="FO681348">
    <property type="protein sequence ID" value="CCV66432.1"/>
    <property type="molecule type" value="Genomic_DNA"/>
</dbReference>
<keyword evidence="2" id="KW-1185">Reference proteome</keyword>
<gene>
    <name evidence="1" type="ORF">BN85314110</name>
</gene>
<proteinExistence type="predicted"/>